<dbReference type="GO" id="GO:0006229">
    <property type="term" value="P:dUTP biosynthetic process"/>
    <property type="evidence" value="ECO:0007669"/>
    <property type="project" value="InterPro"/>
</dbReference>
<dbReference type="GO" id="GO:0015949">
    <property type="term" value="P:nucleobase-containing small molecule interconversion"/>
    <property type="evidence" value="ECO:0007669"/>
    <property type="project" value="TreeGrafter"/>
</dbReference>
<dbReference type="CDD" id="cd07557">
    <property type="entry name" value="trimeric_dUTPase"/>
    <property type="match status" value="1"/>
</dbReference>
<organism evidence="3 4">
    <name type="scientific">Pseudoxanthobacter soli DSM 19599</name>
    <dbReference type="NCBI Taxonomy" id="1123029"/>
    <lineage>
        <taxon>Bacteria</taxon>
        <taxon>Pseudomonadati</taxon>
        <taxon>Pseudomonadota</taxon>
        <taxon>Alphaproteobacteria</taxon>
        <taxon>Hyphomicrobiales</taxon>
        <taxon>Segnochrobactraceae</taxon>
        <taxon>Pseudoxanthobacter</taxon>
    </lineage>
</organism>
<evidence type="ECO:0000313" key="4">
    <source>
        <dbReference type="Proteomes" id="UP000186406"/>
    </source>
</evidence>
<dbReference type="InterPro" id="IPR011962">
    <property type="entry name" value="dCTP_deaminase"/>
</dbReference>
<reference evidence="3 4" key="1">
    <citation type="submission" date="2016-12" db="EMBL/GenBank/DDBJ databases">
        <authorList>
            <person name="Song W.-J."/>
            <person name="Kurnit D.M."/>
        </authorList>
    </citation>
    <scope>NUCLEOTIDE SEQUENCE [LARGE SCALE GENOMIC DNA]</scope>
    <source>
        <strain evidence="3 4">DSM 19599</strain>
    </source>
</reference>
<proteinExistence type="predicted"/>
<dbReference type="PANTHER" id="PTHR42680">
    <property type="entry name" value="DCTP DEAMINASE"/>
    <property type="match status" value="1"/>
</dbReference>
<dbReference type="InterPro" id="IPR033704">
    <property type="entry name" value="dUTPase_trimeric"/>
</dbReference>
<dbReference type="PANTHER" id="PTHR42680:SF3">
    <property type="entry name" value="DCTP DEAMINASE"/>
    <property type="match status" value="1"/>
</dbReference>
<gene>
    <name evidence="3" type="ORF">SAMN02745172_00024</name>
</gene>
<name>A0A1M7Z4S4_9HYPH</name>
<dbReference type="SUPFAM" id="SSF51283">
    <property type="entry name" value="dUTPase-like"/>
    <property type="match status" value="1"/>
</dbReference>
<dbReference type="Gene3D" id="2.70.40.10">
    <property type="match status" value="1"/>
</dbReference>
<dbReference type="Pfam" id="PF22769">
    <property type="entry name" value="DCD"/>
    <property type="match status" value="1"/>
</dbReference>
<dbReference type="AlphaFoldDB" id="A0A1M7Z4S4"/>
<dbReference type="Proteomes" id="UP000186406">
    <property type="component" value="Unassembled WGS sequence"/>
</dbReference>
<dbReference type="GO" id="GO:0008829">
    <property type="term" value="F:dCTP deaminase activity"/>
    <property type="evidence" value="ECO:0007669"/>
    <property type="project" value="InterPro"/>
</dbReference>
<keyword evidence="4" id="KW-1185">Reference proteome</keyword>
<sequence length="183" mass="19619">MILTDREIRHSIETGAIEIVPRPPEEAFAPTSVDLTLYKRVKVFRPPAEDEPAPIDPAAPGYVFAETIDAISIGVEIGPEGFVIQPQQLVLAWTAEAVLLVPSARIVGRLEGKSALARLGLAVHVTAPTIHAGSSGQIQLEIVNHGPRPIVLRAGMRVCQLILEQTLGVPERGYGGQFRGQIG</sequence>
<dbReference type="InterPro" id="IPR036157">
    <property type="entry name" value="dUTPase-like_sf"/>
</dbReference>
<protein>
    <submittedName>
        <fullName evidence="3">dCTP deaminase</fullName>
    </submittedName>
</protein>
<keyword evidence="2" id="KW-0546">Nucleotide metabolism</keyword>
<evidence type="ECO:0000256" key="1">
    <source>
        <dbReference type="ARBA" id="ARBA00022801"/>
    </source>
</evidence>
<dbReference type="EMBL" id="FRXO01000001">
    <property type="protein sequence ID" value="SHO59676.1"/>
    <property type="molecule type" value="Genomic_DNA"/>
</dbReference>
<evidence type="ECO:0000256" key="2">
    <source>
        <dbReference type="ARBA" id="ARBA00023080"/>
    </source>
</evidence>
<dbReference type="OrthoDB" id="9780956at2"/>
<accession>A0A1M7Z4S4</accession>
<evidence type="ECO:0000313" key="3">
    <source>
        <dbReference type="EMBL" id="SHO59676.1"/>
    </source>
</evidence>
<dbReference type="NCBIfam" id="TIGR02274">
    <property type="entry name" value="dCTP_deam"/>
    <property type="match status" value="1"/>
</dbReference>
<keyword evidence="1" id="KW-0378">Hydrolase</keyword>
<dbReference type="RefSeq" id="WP_073625214.1">
    <property type="nucleotide sequence ID" value="NZ_FRXO01000001.1"/>
</dbReference>
<dbReference type="STRING" id="1123029.SAMN02745172_00024"/>